<dbReference type="CDD" id="cd08958">
    <property type="entry name" value="FR_SDR_e"/>
    <property type="match status" value="1"/>
</dbReference>
<comment type="catalytic activity">
    <reaction evidence="13">
        <text>a (2R,3S,4S)-leucoanthocyanidin + NADP(+) = a (2R,3R)-dihydroflavonol + NADPH + H(+)</text>
        <dbReference type="Rhea" id="RHEA:54444"/>
        <dbReference type="ChEBI" id="CHEBI:15378"/>
        <dbReference type="ChEBI" id="CHEBI:57783"/>
        <dbReference type="ChEBI" id="CHEBI:58349"/>
        <dbReference type="ChEBI" id="CHEBI:138176"/>
        <dbReference type="ChEBI" id="CHEBI:138188"/>
        <dbReference type="EC" id="1.1.1.219"/>
    </reaction>
</comment>
<sequence>MEGKMPVCVTGASGYIGSWLVKRLLERGYHVRATVRDPGNKKKVNHLLGLPNASTNLSLWKADLTEEGSFDDAIQGCEGVFHVATPMELLLLKDNAGMDEIKSTTVNGILSIMKSCSKAKTLKRFIYTASVYTVAMQPEPSLFDEYTEDNWSDVDFCFDRKMFGWMYAIAKTSAEKAGWKYAEENGIDMVTVHPALVVGHFITPCTSFSIDAATSLYTQDEVAMGSLKGLHGITAVHVDDVCNAHIYLFENPLAKGRYICSSQSFNISDIAHSLSLKYPSIDIPNKFGVLDKTFALPCSSKKLVDLGFKFAHEHKDAGDLCAETIESCKDKGLI</sequence>
<accession>A0AAD8GQB4</accession>
<dbReference type="Proteomes" id="UP001237642">
    <property type="component" value="Unassembled WGS sequence"/>
</dbReference>
<comment type="function">
    <text evidence="6">Bifunctional enzyme involved in flavonoid metabolism.</text>
</comment>
<evidence type="ECO:0000256" key="4">
    <source>
        <dbReference type="ARBA" id="ARBA00023241"/>
    </source>
</evidence>
<dbReference type="InterPro" id="IPR001509">
    <property type="entry name" value="Epimerase_deHydtase"/>
</dbReference>
<feature type="domain" description="NAD-dependent epimerase/dehydratase" evidence="14">
    <location>
        <begin position="7"/>
        <end position="255"/>
    </location>
</feature>
<keyword evidence="4" id="KW-0284">Flavonoid biosynthesis</keyword>
<dbReference type="PANTHER" id="PTHR10366:SF713">
    <property type="entry name" value="NAD-DEPENDENT EPIMERASE_DEHYDRATASE DOMAIN-CONTAINING PROTEIN"/>
    <property type="match status" value="1"/>
</dbReference>
<dbReference type="GO" id="GO:0045552">
    <property type="term" value="F:dihydroflavanol 4-reductase activity"/>
    <property type="evidence" value="ECO:0007669"/>
    <property type="project" value="UniProtKB-EC"/>
</dbReference>
<name>A0AAD8GQB4_9APIA</name>
<evidence type="ECO:0000256" key="12">
    <source>
        <dbReference type="ARBA" id="ARBA00048870"/>
    </source>
</evidence>
<comment type="pathway">
    <text evidence="1">Pigment biosynthesis; anthocyanin biosynthesis.</text>
</comment>
<reference evidence="15" key="2">
    <citation type="submission" date="2023-05" db="EMBL/GenBank/DDBJ databases">
        <authorList>
            <person name="Schelkunov M.I."/>
        </authorList>
    </citation>
    <scope>NUCLEOTIDE SEQUENCE</scope>
    <source>
        <strain evidence="15">Hsosn_3</strain>
        <tissue evidence="15">Leaf</tissue>
    </source>
</reference>
<evidence type="ECO:0000256" key="5">
    <source>
        <dbReference type="ARBA" id="ARBA00023445"/>
    </source>
</evidence>
<organism evidence="15 16">
    <name type="scientific">Heracleum sosnowskyi</name>
    <dbReference type="NCBI Taxonomy" id="360622"/>
    <lineage>
        <taxon>Eukaryota</taxon>
        <taxon>Viridiplantae</taxon>
        <taxon>Streptophyta</taxon>
        <taxon>Embryophyta</taxon>
        <taxon>Tracheophyta</taxon>
        <taxon>Spermatophyta</taxon>
        <taxon>Magnoliopsida</taxon>
        <taxon>eudicotyledons</taxon>
        <taxon>Gunneridae</taxon>
        <taxon>Pentapetalae</taxon>
        <taxon>asterids</taxon>
        <taxon>campanulids</taxon>
        <taxon>Apiales</taxon>
        <taxon>Apiaceae</taxon>
        <taxon>Apioideae</taxon>
        <taxon>apioid superclade</taxon>
        <taxon>Tordylieae</taxon>
        <taxon>Tordyliinae</taxon>
        <taxon>Heracleum</taxon>
    </lineage>
</organism>
<comment type="similarity">
    <text evidence="5">Belongs to the NAD(P)-dependent epimerase/dehydratase family. Dihydroflavonol-4-reductase subfamily.</text>
</comment>
<evidence type="ECO:0000256" key="10">
    <source>
        <dbReference type="ARBA" id="ARBA00042087"/>
    </source>
</evidence>
<dbReference type="EC" id="1.1.1.234" evidence="7"/>
<dbReference type="EMBL" id="JAUIZM010000016">
    <property type="protein sequence ID" value="KAK1352539.1"/>
    <property type="molecule type" value="Genomic_DNA"/>
</dbReference>
<dbReference type="PANTHER" id="PTHR10366">
    <property type="entry name" value="NAD DEPENDENT EPIMERASE/DEHYDRATASE"/>
    <property type="match status" value="1"/>
</dbReference>
<dbReference type="InterPro" id="IPR050425">
    <property type="entry name" value="NAD(P)_dehydrat-like"/>
</dbReference>
<comment type="catalytic activity">
    <reaction evidence="12">
        <text>(2S)-flavan-4-ol + NADP(+) = (2S)-flavanone + NADPH + H(+)</text>
        <dbReference type="Rhea" id="RHEA:11228"/>
        <dbReference type="ChEBI" id="CHEBI:15378"/>
        <dbReference type="ChEBI" id="CHEBI:15605"/>
        <dbReference type="ChEBI" id="CHEBI:15606"/>
        <dbReference type="ChEBI" id="CHEBI:57783"/>
        <dbReference type="ChEBI" id="CHEBI:58349"/>
        <dbReference type="EC" id="1.1.1.234"/>
    </reaction>
</comment>
<reference evidence="15" key="1">
    <citation type="submission" date="2023-02" db="EMBL/GenBank/DDBJ databases">
        <title>Genome of toxic invasive species Heracleum sosnowskyi carries increased number of genes despite the absence of recent whole-genome duplications.</title>
        <authorList>
            <person name="Schelkunov M."/>
            <person name="Shtratnikova V."/>
            <person name="Makarenko M."/>
            <person name="Klepikova A."/>
            <person name="Omelchenko D."/>
            <person name="Novikova G."/>
            <person name="Obukhova E."/>
            <person name="Bogdanov V."/>
            <person name="Penin A."/>
            <person name="Logacheva M."/>
        </authorList>
    </citation>
    <scope>NUCLEOTIDE SEQUENCE</scope>
    <source>
        <strain evidence="15">Hsosn_3</strain>
        <tissue evidence="15">Leaf</tissue>
    </source>
</reference>
<protein>
    <recommendedName>
        <fullName evidence="9">Dihydroflavonol 4-reductase</fullName>
        <ecNumber evidence="8">1.1.1.219</ecNumber>
        <ecNumber evidence="7">1.1.1.234</ecNumber>
    </recommendedName>
    <alternativeName>
        <fullName evidence="11">Dihydrokaempferol 4-reductase</fullName>
    </alternativeName>
    <alternativeName>
        <fullName evidence="10">Flavanone 4-reductase</fullName>
    </alternativeName>
</protein>
<evidence type="ECO:0000259" key="14">
    <source>
        <dbReference type="Pfam" id="PF01370"/>
    </source>
</evidence>
<evidence type="ECO:0000256" key="13">
    <source>
        <dbReference type="ARBA" id="ARBA00049132"/>
    </source>
</evidence>
<evidence type="ECO:0000256" key="1">
    <source>
        <dbReference type="ARBA" id="ARBA00004935"/>
    </source>
</evidence>
<evidence type="ECO:0000256" key="3">
    <source>
        <dbReference type="ARBA" id="ARBA00023002"/>
    </source>
</evidence>
<evidence type="ECO:0000256" key="7">
    <source>
        <dbReference type="ARBA" id="ARBA00039055"/>
    </source>
</evidence>
<keyword evidence="16" id="KW-1185">Reference proteome</keyword>
<dbReference type="GO" id="GO:0009718">
    <property type="term" value="P:anthocyanin-containing compound biosynthetic process"/>
    <property type="evidence" value="ECO:0007669"/>
    <property type="project" value="TreeGrafter"/>
</dbReference>
<dbReference type="SUPFAM" id="SSF51735">
    <property type="entry name" value="NAD(P)-binding Rossmann-fold domains"/>
    <property type="match status" value="1"/>
</dbReference>
<evidence type="ECO:0000256" key="2">
    <source>
        <dbReference type="ARBA" id="ARBA00022857"/>
    </source>
</evidence>
<dbReference type="AlphaFoldDB" id="A0AAD8GQB4"/>
<gene>
    <name evidence="15" type="ORF">POM88_053236</name>
</gene>
<evidence type="ECO:0000256" key="6">
    <source>
        <dbReference type="ARBA" id="ARBA00037100"/>
    </source>
</evidence>
<dbReference type="GO" id="GO:0047890">
    <property type="term" value="F:flavanone 4-reductase activity"/>
    <property type="evidence" value="ECO:0007669"/>
    <property type="project" value="UniProtKB-EC"/>
</dbReference>
<dbReference type="InterPro" id="IPR036291">
    <property type="entry name" value="NAD(P)-bd_dom_sf"/>
</dbReference>
<evidence type="ECO:0000256" key="9">
    <source>
        <dbReference type="ARBA" id="ARBA00039963"/>
    </source>
</evidence>
<dbReference type="FunFam" id="3.40.50.720:FF:000085">
    <property type="entry name" value="Dihydroflavonol reductase"/>
    <property type="match status" value="1"/>
</dbReference>
<evidence type="ECO:0000313" key="16">
    <source>
        <dbReference type="Proteomes" id="UP001237642"/>
    </source>
</evidence>
<comment type="caution">
    <text evidence="15">The sequence shown here is derived from an EMBL/GenBank/DDBJ whole genome shotgun (WGS) entry which is preliminary data.</text>
</comment>
<dbReference type="EC" id="1.1.1.219" evidence="8"/>
<evidence type="ECO:0000313" key="15">
    <source>
        <dbReference type="EMBL" id="KAK1352539.1"/>
    </source>
</evidence>
<dbReference type="Gene3D" id="3.40.50.720">
    <property type="entry name" value="NAD(P)-binding Rossmann-like Domain"/>
    <property type="match status" value="1"/>
</dbReference>
<evidence type="ECO:0000256" key="11">
    <source>
        <dbReference type="ARBA" id="ARBA00042831"/>
    </source>
</evidence>
<dbReference type="Pfam" id="PF01370">
    <property type="entry name" value="Epimerase"/>
    <property type="match status" value="1"/>
</dbReference>
<proteinExistence type="inferred from homology"/>
<keyword evidence="3" id="KW-0560">Oxidoreductase</keyword>
<keyword evidence="2" id="KW-0521">NADP</keyword>
<evidence type="ECO:0000256" key="8">
    <source>
        <dbReference type="ARBA" id="ARBA00039057"/>
    </source>
</evidence>